<keyword evidence="4" id="KW-1185">Reference proteome</keyword>
<dbReference type="EMBL" id="UASS01000037">
    <property type="protein sequence ID" value="SPX62180.1"/>
    <property type="molecule type" value="Genomic_DNA"/>
</dbReference>
<dbReference type="RefSeq" id="WP_058443277.1">
    <property type="nucleotide sequence ID" value="NZ_CAAAHT010000015.1"/>
</dbReference>
<dbReference type="InterPro" id="IPR017926">
    <property type="entry name" value="GATASE"/>
</dbReference>
<accession>A0A0W0UB31</accession>
<dbReference type="CDD" id="cd01741">
    <property type="entry name" value="GATase1_1"/>
    <property type="match status" value="1"/>
</dbReference>
<dbReference type="PANTHER" id="PTHR42695:SF5">
    <property type="entry name" value="GLUTAMINE AMIDOTRANSFERASE YLR126C-RELATED"/>
    <property type="match status" value="1"/>
</dbReference>
<dbReference type="AlphaFoldDB" id="A0A0W0UB31"/>
<sequence>MNLGLLQCDEVQEKFAPVHGRYPDMFARLLKKADPSLEFVVYDVRQGELPITIDTCDAYLITGSRHGVNDDLPWIRVLEDFVLQLNNAAKKVIGICFGHQLIAKVLGGEVIKSPKSWGVGMSQNKMTQQKPWMIPQRDNFKLLVSHQDQVVTLPLNAQILAGSDFCPFYMLQFGDNLFTIQGHPEFTKAYSQALIEDRERILGKECYEQGLKSLQQDADDELIAQWIINFLRG</sequence>
<gene>
    <name evidence="2" type="ORF">Lfee_0056</name>
    <name evidence="3" type="ORF">NCTC12022_02937</name>
</gene>
<name>A0A0W0UB31_9GAMM</name>
<dbReference type="Gene3D" id="3.40.50.880">
    <property type="match status" value="1"/>
</dbReference>
<dbReference type="OrthoDB" id="9813383at2"/>
<dbReference type="EMBL" id="LNYB01000004">
    <property type="protein sequence ID" value="KTD04918.1"/>
    <property type="molecule type" value="Genomic_DNA"/>
</dbReference>
<dbReference type="PANTHER" id="PTHR42695">
    <property type="entry name" value="GLUTAMINE AMIDOTRANSFERASE YLR126C-RELATED"/>
    <property type="match status" value="1"/>
</dbReference>
<reference evidence="3 5" key="2">
    <citation type="submission" date="2018-06" db="EMBL/GenBank/DDBJ databases">
        <authorList>
            <consortium name="Pathogen Informatics"/>
            <person name="Doyle S."/>
        </authorList>
    </citation>
    <scope>NUCLEOTIDE SEQUENCE [LARGE SCALE GENOMIC DNA]</scope>
    <source>
        <strain evidence="3 5">NCTC12022</strain>
    </source>
</reference>
<evidence type="ECO:0000259" key="1">
    <source>
        <dbReference type="Pfam" id="PF00117"/>
    </source>
</evidence>
<evidence type="ECO:0000313" key="4">
    <source>
        <dbReference type="Proteomes" id="UP000054698"/>
    </source>
</evidence>
<dbReference type="InterPro" id="IPR029062">
    <property type="entry name" value="Class_I_gatase-like"/>
</dbReference>
<organism evidence="2 4">
    <name type="scientific">Legionella feeleii</name>
    <dbReference type="NCBI Taxonomy" id="453"/>
    <lineage>
        <taxon>Bacteria</taxon>
        <taxon>Pseudomonadati</taxon>
        <taxon>Pseudomonadota</taxon>
        <taxon>Gammaproteobacteria</taxon>
        <taxon>Legionellales</taxon>
        <taxon>Legionellaceae</taxon>
        <taxon>Legionella</taxon>
    </lineage>
</organism>
<protein>
    <submittedName>
        <fullName evidence="2">Glutamine amidotransferase, class I</fullName>
    </submittedName>
</protein>
<feature type="domain" description="Glutamine amidotransferase" evidence="1">
    <location>
        <begin position="81"/>
        <end position="189"/>
    </location>
</feature>
<dbReference type="Pfam" id="PF00117">
    <property type="entry name" value="GATase"/>
    <property type="match status" value="1"/>
</dbReference>
<reference evidence="2 4" key="1">
    <citation type="submission" date="2015-11" db="EMBL/GenBank/DDBJ databases">
        <title>Genomic analysis of 38 Legionella species identifies large and diverse effector repertoires.</title>
        <authorList>
            <person name="Burstein D."/>
            <person name="Amaro F."/>
            <person name="Zusman T."/>
            <person name="Lifshitz Z."/>
            <person name="Cohen O."/>
            <person name="Gilbert J.A."/>
            <person name="Pupko T."/>
            <person name="Shuman H.A."/>
            <person name="Segal G."/>
        </authorList>
    </citation>
    <scope>NUCLEOTIDE SEQUENCE [LARGE SCALE GENOMIC DNA]</scope>
    <source>
        <strain evidence="2 4">WO-44C</strain>
    </source>
</reference>
<dbReference type="STRING" id="453.Lfee_0056"/>
<keyword evidence="2" id="KW-0315">Glutamine amidotransferase</keyword>
<proteinExistence type="predicted"/>
<dbReference type="InterPro" id="IPR044992">
    <property type="entry name" value="ChyE-like"/>
</dbReference>
<evidence type="ECO:0000313" key="2">
    <source>
        <dbReference type="EMBL" id="KTD04918.1"/>
    </source>
</evidence>
<keyword evidence="2" id="KW-0808">Transferase</keyword>
<dbReference type="SUPFAM" id="SSF52317">
    <property type="entry name" value="Class I glutamine amidotransferase-like"/>
    <property type="match status" value="1"/>
</dbReference>
<dbReference type="GO" id="GO:0016740">
    <property type="term" value="F:transferase activity"/>
    <property type="evidence" value="ECO:0007669"/>
    <property type="project" value="UniProtKB-KW"/>
</dbReference>
<dbReference type="Proteomes" id="UP000251942">
    <property type="component" value="Unassembled WGS sequence"/>
</dbReference>
<dbReference type="Proteomes" id="UP000054698">
    <property type="component" value="Unassembled WGS sequence"/>
</dbReference>
<dbReference type="PATRIC" id="fig|453.4.peg.64"/>
<dbReference type="GO" id="GO:0005829">
    <property type="term" value="C:cytosol"/>
    <property type="evidence" value="ECO:0007669"/>
    <property type="project" value="TreeGrafter"/>
</dbReference>
<evidence type="ECO:0000313" key="5">
    <source>
        <dbReference type="Proteomes" id="UP000251942"/>
    </source>
</evidence>
<evidence type="ECO:0000313" key="3">
    <source>
        <dbReference type="EMBL" id="SPX62180.1"/>
    </source>
</evidence>